<evidence type="ECO:0000313" key="2">
    <source>
        <dbReference type="EMBL" id="BAO44383.1"/>
    </source>
</evidence>
<dbReference type="InterPro" id="IPR018649">
    <property type="entry name" value="SHOCT"/>
</dbReference>
<sequence length="61" mass="7224">MWIIWILFIVAVIWVIRAATSDNNSQPPASRDSALEILKTRYARGEINTEEYERMRREIET</sequence>
<feature type="domain" description="SHOCT" evidence="1">
    <location>
        <begin position="33"/>
        <end position="59"/>
    </location>
</feature>
<protein>
    <recommendedName>
        <fullName evidence="1">SHOCT domain-containing protein</fullName>
    </recommendedName>
</protein>
<gene>
    <name evidence="2" type="ORF">TBH_C1460</name>
</gene>
<reference evidence="2 3" key="1">
    <citation type="journal article" date="2014" name="PLoS ONE">
        <title>Physiological and genomic features of a novel sulfur-oxidizing gammaproteobacterium belonging to a previously uncultivated symbiotic lineage isolated from a hydrothermal vent.</title>
        <authorList>
            <person name="Nunoura T."/>
            <person name="Takaki Y."/>
            <person name="Kazama H."/>
            <person name="Kakuta J."/>
            <person name="Shimamura S."/>
            <person name="Makita H."/>
            <person name="Hirai M."/>
            <person name="Miyazaki M."/>
            <person name="Takai K."/>
        </authorList>
    </citation>
    <scope>NUCLEOTIDE SEQUENCE [LARGE SCALE GENOMIC DNA]</scope>
    <source>
        <strain evidence="2 3">Hiromi1</strain>
    </source>
</reference>
<proteinExistence type="predicted"/>
<dbReference type="EMBL" id="AP012273">
    <property type="protein sequence ID" value="BAO44383.1"/>
    <property type="molecule type" value="Genomic_DNA"/>
</dbReference>
<dbReference type="KEGG" id="tbn:TBH_C1460"/>
<dbReference type="RefSeq" id="WP_223212021.1">
    <property type="nucleotide sequence ID" value="NZ_AP012273.1"/>
</dbReference>
<dbReference type="AlphaFoldDB" id="A0A7U6GIU2"/>
<name>A0A7U6GIU2_9GAMM</name>
<accession>A0A7U6GIU2</accession>
<organism evidence="2 3">
    <name type="scientific">Thiolapillus brandeum</name>
    <dbReference type="NCBI Taxonomy" id="1076588"/>
    <lineage>
        <taxon>Bacteria</taxon>
        <taxon>Pseudomonadati</taxon>
        <taxon>Pseudomonadota</taxon>
        <taxon>Gammaproteobacteria</taxon>
        <taxon>Chromatiales</taxon>
        <taxon>Sedimenticolaceae</taxon>
        <taxon>Thiolapillus</taxon>
    </lineage>
</organism>
<dbReference type="Pfam" id="PF09851">
    <property type="entry name" value="SHOCT"/>
    <property type="match status" value="1"/>
</dbReference>
<keyword evidence="3" id="KW-1185">Reference proteome</keyword>
<evidence type="ECO:0000259" key="1">
    <source>
        <dbReference type="Pfam" id="PF09851"/>
    </source>
</evidence>
<dbReference type="Proteomes" id="UP000031631">
    <property type="component" value="Chromosome"/>
</dbReference>
<evidence type="ECO:0000313" key="3">
    <source>
        <dbReference type="Proteomes" id="UP000031631"/>
    </source>
</evidence>